<dbReference type="AlphaFoldDB" id="A0AAV9R0S6"/>
<feature type="compositionally biased region" description="Acidic residues" evidence="1">
    <location>
        <begin position="106"/>
        <end position="120"/>
    </location>
</feature>
<keyword evidence="3" id="KW-1185">Reference proteome</keyword>
<name>A0AAV9R0S6_9TELE</name>
<evidence type="ECO:0000313" key="3">
    <source>
        <dbReference type="Proteomes" id="UP001311232"/>
    </source>
</evidence>
<proteinExistence type="predicted"/>
<gene>
    <name evidence="2" type="ORF">CRENBAI_009369</name>
</gene>
<dbReference type="Proteomes" id="UP001311232">
    <property type="component" value="Unassembled WGS sequence"/>
</dbReference>
<sequence>MPKKTLKAVRDFSNNPITLSDPVIHTQPTSPPQCPDPGEPDAWRATARLKDHEIETRKMTQFKEKLRAIQDDDKESLLEECSDYGRPEQTKDHRTDSEVPTYDLTAETENEEEGNESEQEQDQKHAEPSQGPTVTPYIVRQKGDIPQRIAQTKAEFRETIKKGILLSATLEGPTGAPKTYDLHTKPPGSRTPKQSK</sequence>
<reference evidence="2 3" key="1">
    <citation type="submission" date="2021-06" db="EMBL/GenBank/DDBJ databases">
        <authorList>
            <person name="Palmer J.M."/>
        </authorList>
    </citation>
    <scope>NUCLEOTIDE SEQUENCE [LARGE SCALE GENOMIC DNA]</scope>
    <source>
        <strain evidence="2 3">MEX-2019</strain>
        <tissue evidence="2">Muscle</tissue>
    </source>
</reference>
<evidence type="ECO:0000313" key="2">
    <source>
        <dbReference type="EMBL" id="KAK5603361.1"/>
    </source>
</evidence>
<comment type="caution">
    <text evidence="2">The sequence shown here is derived from an EMBL/GenBank/DDBJ whole genome shotgun (WGS) entry which is preliminary data.</text>
</comment>
<feature type="compositionally biased region" description="Basic and acidic residues" evidence="1">
    <location>
        <begin position="48"/>
        <end position="97"/>
    </location>
</feature>
<organism evidence="2 3">
    <name type="scientific">Crenichthys baileyi</name>
    <name type="common">White River springfish</name>
    <dbReference type="NCBI Taxonomy" id="28760"/>
    <lineage>
        <taxon>Eukaryota</taxon>
        <taxon>Metazoa</taxon>
        <taxon>Chordata</taxon>
        <taxon>Craniata</taxon>
        <taxon>Vertebrata</taxon>
        <taxon>Euteleostomi</taxon>
        <taxon>Actinopterygii</taxon>
        <taxon>Neopterygii</taxon>
        <taxon>Teleostei</taxon>
        <taxon>Neoteleostei</taxon>
        <taxon>Acanthomorphata</taxon>
        <taxon>Ovalentaria</taxon>
        <taxon>Atherinomorphae</taxon>
        <taxon>Cyprinodontiformes</taxon>
        <taxon>Goodeidae</taxon>
        <taxon>Crenichthys</taxon>
    </lineage>
</organism>
<feature type="region of interest" description="Disordered" evidence="1">
    <location>
        <begin position="1"/>
        <end position="145"/>
    </location>
</feature>
<evidence type="ECO:0000256" key="1">
    <source>
        <dbReference type="SAM" id="MobiDB-lite"/>
    </source>
</evidence>
<dbReference type="EMBL" id="JAHHUM010002488">
    <property type="protein sequence ID" value="KAK5603361.1"/>
    <property type="molecule type" value="Genomic_DNA"/>
</dbReference>
<protein>
    <submittedName>
        <fullName evidence="2">Uncharacterized protein</fullName>
    </submittedName>
</protein>
<accession>A0AAV9R0S6</accession>
<feature type="region of interest" description="Disordered" evidence="1">
    <location>
        <begin position="165"/>
        <end position="196"/>
    </location>
</feature>